<protein>
    <recommendedName>
        <fullName evidence="4">Outer membrane protein beta-barrel domain-containing protein</fullName>
    </recommendedName>
</protein>
<gene>
    <name evidence="2" type="ORF">GCM10011416_10970</name>
</gene>
<organism evidence="2 3">
    <name type="scientific">Polaribacter pacificus</name>
    <dbReference type="NCBI Taxonomy" id="1775173"/>
    <lineage>
        <taxon>Bacteria</taxon>
        <taxon>Pseudomonadati</taxon>
        <taxon>Bacteroidota</taxon>
        <taxon>Flavobacteriia</taxon>
        <taxon>Flavobacteriales</taxon>
        <taxon>Flavobacteriaceae</taxon>
    </lineage>
</organism>
<reference evidence="2" key="2">
    <citation type="submission" date="2020-09" db="EMBL/GenBank/DDBJ databases">
        <authorList>
            <person name="Sun Q."/>
            <person name="Zhou Y."/>
        </authorList>
    </citation>
    <scope>NUCLEOTIDE SEQUENCE</scope>
    <source>
        <strain evidence="2">CGMCC 1.15763</strain>
    </source>
</reference>
<accession>A0A917HYX4</accession>
<dbReference type="EMBL" id="BMJW01000001">
    <property type="protein sequence ID" value="GGG95276.1"/>
    <property type="molecule type" value="Genomic_DNA"/>
</dbReference>
<feature type="signal peptide" evidence="1">
    <location>
        <begin position="1"/>
        <end position="21"/>
    </location>
</feature>
<sequence length="171" mass="19045">MKKIFLLLVVLLSCSYSYSQSKINITVHHDAKLLLIGDDKGNDAITFNILVKAEFPIKEYMSSTLFAYPVIEYADLIGGNYQRYGAGIGYNIHDVFRNFDLGISVDYGNLKRGSAYDGFSANLNGEVAYSITDRLKVSYVYQVGERPDLKALYNSKTSFIGSGFIGVKFSL</sequence>
<feature type="chain" id="PRO_5038077321" description="Outer membrane protein beta-barrel domain-containing protein" evidence="1">
    <location>
        <begin position="22"/>
        <end position="171"/>
    </location>
</feature>
<evidence type="ECO:0000256" key="1">
    <source>
        <dbReference type="SAM" id="SignalP"/>
    </source>
</evidence>
<dbReference type="Proteomes" id="UP000633278">
    <property type="component" value="Unassembled WGS sequence"/>
</dbReference>
<keyword evidence="3" id="KW-1185">Reference proteome</keyword>
<evidence type="ECO:0000313" key="3">
    <source>
        <dbReference type="Proteomes" id="UP000633278"/>
    </source>
</evidence>
<name>A0A917HYX4_9FLAO</name>
<proteinExistence type="predicted"/>
<dbReference type="RefSeq" id="WP_188598265.1">
    <property type="nucleotide sequence ID" value="NZ_BMJW01000001.1"/>
</dbReference>
<evidence type="ECO:0000313" key="2">
    <source>
        <dbReference type="EMBL" id="GGG95276.1"/>
    </source>
</evidence>
<dbReference type="AlphaFoldDB" id="A0A917HYX4"/>
<keyword evidence="1" id="KW-0732">Signal</keyword>
<evidence type="ECO:0008006" key="4">
    <source>
        <dbReference type="Google" id="ProtNLM"/>
    </source>
</evidence>
<reference evidence="2" key="1">
    <citation type="journal article" date="2014" name="Int. J. Syst. Evol. Microbiol.">
        <title>Complete genome sequence of Corynebacterium casei LMG S-19264T (=DSM 44701T), isolated from a smear-ripened cheese.</title>
        <authorList>
            <consortium name="US DOE Joint Genome Institute (JGI-PGF)"/>
            <person name="Walter F."/>
            <person name="Albersmeier A."/>
            <person name="Kalinowski J."/>
            <person name="Ruckert C."/>
        </authorList>
    </citation>
    <scope>NUCLEOTIDE SEQUENCE</scope>
    <source>
        <strain evidence="2">CGMCC 1.15763</strain>
    </source>
</reference>
<comment type="caution">
    <text evidence="2">The sequence shown here is derived from an EMBL/GenBank/DDBJ whole genome shotgun (WGS) entry which is preliminary data.</text>
</comment>